<dbReference type="AlphaFoldDB" id="A0AAV2LBG6"/>
<sequence length="80" mass="9264">MTSIYGKEILPPAAPHLREPPPELRPWKDKPPNESTVHLTPHMVNAEMLKLFNNEMPRIPSSSELKNRLKKQLKKDDNNK</sequence>
<protein>
    <submittedName>
        <fullName evidence="2">Uncharacterized protein</fullName>
    </submittedName>
</protein>
<gene>
    <name evidence="2" type="ORF">KC01_LOCUS27183</name>
</gene>
<dbReference type="EMBL" id="OZ035844">
    <property type="protein sequence ID" value="CAL1598821.1"/>
    <property type="molecule type" value="Genomic_DNA"/>
</dbReference>
<feature type="region of interest" description="Disordered" evidence="1">
    <location>
        <begin position="1"/>
        <end position="34"/>
    </location>
</feature>
<keyword evidence="3" id="KW-1185">Reference proteome</keyword>
<reference evidence="2 3" key="1">
    <citation type="submission" date="2024-04" db="EMBL/GenBank/DDBJ databases">
        <authorList>
            <person name="Waldvogel A.-M."/>
            <person name="Schoenle A."/>
        </authorList>
    </citation>
    <scope>NUCLEOTIDE SEQUENCE [LARGE SCALE GENOMIC DNA]</scope>
</reference>
<evidence type="ECO:0000256" key="1">
    <source>
        <dbReference type="SAM" id="MobiDB-lite"/>
    </source>
</evidence>
<proteinExistence type="predicted"/>
<organism evidence="2 3">
    <name type="scientific">Knipowitschia caucasica</name>
    <name type="common">Caucasian dwarf goby</name>
    <name type="synonym">Pomatoschistus caucasicus</name>
    <dbReference type="NCBI Taxonomy" id="637954"/>
    <lineage>
        <taxon>Eukaryota</taxon>
        <taxon>Metazoa</taxon>
        <taxon>Chordata</taxon>
        <taxon>Craniata</taxon>
        <taxon>Vertebrata</taxon>
        <taxon>Euteleostomi</taxon>
        <taxon>Actinopterygii</taxon>
        <taxon>Neopterygii</taxon>
        <taxon>Teleostei</taxon>
        <taxon>Neoteleostei</taxon>
        <taxon>Acanthomorphata</taxon>
        <taxon>Gobiaria</taxon>
        <taxon>Gobiiformes</taxon>
        <taxon>Gobioidei</taxon>
        <taxon>Gobiidae</taxon>
        <taxon>Gobiinae</taxon>
        <taxon>Knipowitschia</taxon>
    </lineage>
</organism>
<dbReference type="Proteomes" id="UP001497482">
    <property type="component" value="Chromosome 22"/>
</dbReference>
<evidence type="ECO:0000313" key="2">
    <source>
        <dbReference type="EMBL" id="CAL1598821.1"/>
    </source>
</evidence>
<evidence type="ECO:0000313" key="3">
    <source>
        <dbReference type="Proteomes" id="UP001497482"/>
    </source>
</evidence>
<accession>A0AAV2LBG6</accession>
<feature type="compositionally biased region" description="Basic and acidic residues" evidence="1">
    <location>
        <begin position="16"/>
        <end position="32"/>
    </location>
</feature>
<feature type="region of interest" description="Disordered" evidence="1">
    <location>
        <begin position="58"/>
        <end position="80"/>
    </location>
</feature>
<name>A0AAV2LBG6_KNICA</name>